<keyword evidence="7" id="KW-0285">Flavoprotein</keyword>
<keyword evidence="15 18" id="KW-0472">Membrane</keyword>
<keyword evidence="5" id="KW-0406">Ion transport</keyword>
<dbReference type="EMBL" id="BAAFST010000005">
    <property type="protein sequence ID" value="GAB1289398.1"/>
    <property type="molecule type" value="Genomic_DNA"/>
</dbReference>
<evidence type="ECO:0000256" key="10">
    <source>
        <dbReference type="ARBA" id="ARBA00022827"/>
    </source>
</evidence>
<evidence type="ECO:0000256" key="4">
    <source>
        <dbReference type="ARBA" id="ARBA00007729"/>
    </source>
</evidence>
<evidence type="ECO:0000313" key="22">
    <source>
        <dbReference type="Proteomes" id="UP001623349"/>
    </source>
</evidence>
<feature type="transmembrane region" description="Helical" evidence="18">
    <location>
        <begin position="247"/>
        <end position="271"/>
    </location>
</feature>
<dbReference type="InterPro" id="IPR036291">
    <property type="entry name" value="NAD(P)-bd_dom_sf"/>
</dbReference>
<comment type="cofactor">
    <cofactor evidence="1">
        <name>heme b</name>
        <dbReference type="ChEBI" id="CHEBI:60344"/>
    </cofactor>
</comment>
<comment type="caution">
    <text evidence="21">The sequence shown here is derived from an EMBL/GenBank/DDBJ whole genome shotgun (WGS) entry which is preliminary data.</text>
</comment>
<sequence length="470" mass="53076">MEKACADVFPLTTDSSEKQEAICIFGTGDFGKSLGLKMLQCGYSVIFGSRNPQGSSLLPRGAEVLSYSEAALKSDIIILAMHREHYDFLTELVDSLKGKVLVDVSNNRKINQYPESNAEYLAQLVPGAHVVKAFNTISAWALQSGTLDASRQVFVCGNDSKAKHRVMDIARTLGLTPLDQGSLAAAREIENYPLQLFPMWRFPFYLSSVLCVFFFVYCAIREVIYSYVKEKKDTTFRLVVSIPNRVFPITALTLLALVYLPGILAAILQLYRGTKYRRFPNWLDHWMLCRKQLGLVALGFAFLHAIYTLVIPIRYYVRWRLRNGTITQALANQDTPFITSTAWLNDSYLALGILGFFLFLLLGITSLPSVSNMVNWREFRFVQSKLGYLTLVLCTAHTLVYGGKKFLNPLVLRWHLPSAYILALIIPCSVLVMKFILIMPCIDKTLTRIRQGWERNPKYAQSALNGKSDI</sequence>
<evidence type="ECO:0000256" key="7">
    <source>
        <dbReference type="ARBA" id="ARBA00022630"/>
    </source>
</evidence>
<evidence type="ECO:0000256" key="3">
    <source>
        <dbReference type="ARBA" id="ARBA00004337"/>
    </source>
</evidence>
<keyword evidence="11 18" id="KW-1133">Transmembrane helix</keyword>
<comment type="catalytic activity">
    <reaction evidence="17">
        <text>2 Fe(2+) + NADP(+) + H(+) = 2 Fe(3+) + NADPH</text>
        <dbReference type="Rhea" id="RHEA:71767"/>
        <dbReference type="ChEBI" id="CHEBI:15378"/>
        <dbReference type="ChEBI" id="CHEBI:29033"/>
        <dbReference type="ChEBI" id="CHEBI:29034"/>
        <dbReference type="ChEBI" id="CHEBI:57783"/>
        <dbReference type="ChEBI" id="CHEBI:58349"/>
    </reaction>
    <physiologicalReaction direction="right-to-left" evidence="17">
        <dbReference type="Rhea" id="RHEA:71769"/>
    </physiologicalReaction>
</comment>
<evidence type="ECO:0000256" key="8">
    <source>
        <dbReference type="ARBA" id="ARBA00022692"/>
    </source>
</evidence>
<feature type="transmembrane region" description="Helical" evidence="18">
    <location>
        <begin position="204"/>
        <end position="227"/>
    </location>
</feature>
<keyword evidence="5" id="KW-0813">Transport</keyword>
<evidence type="ECO:0000256" key="13">
    <source>
        <dbReference type="ARBA" id="ARBA00023004"/>
    </source>
</evidence>
<proteinExistence type="inferred from homology"/>
<evidence type="ECO:0000256" key="2">
    <source>
        <dbReference type="ARBA" id="ARBA00001974"/>
    </source>
</evidence>
<comment type="subcellular location">
    <subcellularLocation>
        <location evidence="3">Endosome membrane</location>
        <topology evidence="3">Multi-pass membrane protein</topology>
    </subcellularLocation>
</comment>
<keyword evidence="14" id="KW-0186">Copper</keyword>
<keyword evidence="6" id="KW-0479">Metal-binding</keyword>
<keyword evidence="22" id="KW-1185">Reference proteome</keyword>
<dbReference type="PANTHER" id="PTHR14239:SF5">
    <property type="entry name" value="METALLOREDUCTASE STEAP4"/>
    <property type="match status" value="1"/>
</dbReference>
<keyword evidence="5" id="KW-0410">Iron transport</keyword>
<keyword evidence="8 18" id="KW-0812">Transmembrane</keyword>
<feature type="domain" description="Ferric oxidoreductase" evidence="19">
    <location>
        <begin position="249"/>
        <end position="394"/>
    </location>
</feature>
<keyword evidence="13" id="KW-0408">Iron</keyword>
<dbReference type="Gene3D" id="3.40.50.720">
    <property type="entry name" value="NAD(P)-binding Rossmann-like Domain"/>
    <property type="match status" value="1"/>
</dbReference>
<dbReference type="SUPFAM" id="SSF51735">
    <property type="entry name" value="NAD(P)-binding Rossmann-fold domains"/>
    <property type="match status" value="1"/>
</dbReference>
<evidence type="ECO:0000259" key="19">
    <source>
        <dbReference type="Pfam" id="PF01794"/>
    </source>
</evidence>
<gene>
    <name evidence="21" type="ORF">APTSU1_000462800</name>
</gene>
<dbReference type="Proteomes" id="UP001623349">
    <property type="component" value="Unassembled WGS sequence"/>
</dbReference>
<comment type="catalytic activity">
    <reaction evidence="16">
        <text>2 Cu(+) + NADP(+) + H(+) = 2 Cu(2+) + NADPH</text>
        <dbReference type="Rhea" id="RHEA:71771"/>
        <dbReference type="ChEBI" id="CHEBI:15378"/>
        <dbReference type="ChEBI" id="CHEBI:29036"/>
        <dbReference type="ChEBI" id="CHEBI:49552"/>
        <dbReference type="ChEBI" id="CHEBI:57783"/>
        <dbReference type="ChEBI" id="CHEBI:58349"/>
    </reaction>
    <physiologicalReaction direction="right-to-left" evidence="16">
        <dbReference type="Rhea" id="RHEA:71773"/>
    </physiologicalReaction>
</comment>
<evidence type="ECO:0000259" key="20">
    <source>
        <dbReference type="Pfam" id="PF03807"/>
    </source>
</evidence>
<evidence type="ECO:0000256" key="14">
    <source>
        <dbReference type="ARBA" id="ARBA00023008"/>
    </source>
</evidence>
<evidence type="ECO:0000256" key="1">
    <source>
        <dbReference type="ARBA" id="ARBA00001970"/>
    </source>
</evidence>
<keyword evidence="9" id="KW-0967">Endosome</keyword>
<evidence type="ECO:0000256" key="9">
    <source>
        <dbReference type="ARBA" id="ARBA00022753"/>
    </source>
</evidence>
<dbReference type="InterPro" id="IPR013130">
    <property type="entry name" value="Fe3_Rdtase_TM_dom"/>
</dbReference>
<evidence type="ECO:0000256" key="5">
    <source>
        <dbReference type="ARBA" id="ARBA00022496"/>
    </source>
</evidence>
<feature type="transmembrane region" description="Helical" evidence="18">
    <location>
        <begin position="348"/>
        <end position="374"/>
    </location>
</feature>
<keyword evidence="12" id="KW-0560">Oxidoreductase</keyword>
<feature type="domain" description="Pyrroline-5-carboxylate reductase catalytic N-terminal" evidence="20">
    <location>
        <begin position="22"/>
        <end position="107"/>
    </location>
</feature>
<comment type="similarity">
    <text evidence="4">Belongs to the STEAP family.</text>
</comment>
<dbReference type="InterPro" id="IPR051267">
    <property type="entry name" value="STEAP_metalloreductase"/>
</dbReference>
<organism evidence="21 22">
    <name type="scientific">Apodemus speciosus</name>
    <name type="common">Large Japanese field mouse</name>
    <dbReference type="NCBI Taxonomy" id="105296"/>
    <lineage>
        <taxon>Eukaryota</taxon>
        <taxon>Metazoa</taxon>
        <taxon>Chordata</taxon>
        <taxon>Craniata</taxon>
        <taxon>Vertebrata</taxon>
        <taxon>Euteleostomi</taxon>
        <taxon>Mammalia</taxon>
        <taxon>Eutheria</taxon>
        <taxon>Euarchontoglires</taxon>
        <taxon>Glires</taxon>
        <taxon>Rodentia</taxon>
        <taxon>Myomorpha</taxon>
        <taxon>Muroidea</taxon>
        <taxon>Muridae</taxon>
        <taxon>Murinae</taxon>
        <taxon>Apodemus</taxon>
    </lineage>
</organism>
<name>A0ABQ0EQR6_APOSI</name>
<evidence type="ECO:0000256" key="17">
    <source>
        <dbReference type="ARBA" id="ARBA00049387"/>
    </source>
</evidence>
<evidence type="ECO:0000256" key="16">
    <source>
        <dbReference type="ARBA" id="ARBA00048958"/>
    </source>
</evidence>
<evidence type="ECO:0000256" key="12">
    <source>
        <dbReference type="ARBA" id="ARBA00023002"/>
    </source>
</evidence>
<accession>A0ABQ0EQR6</accession>
<feature type="transmembrane region" description="Helical" evidence="18">
    <location>
        <begin position="292"/>
        <end position="313"/>
    </location>
</feature>
<feature type="transmembrane region" description="Helical" evidence="18">
    <location>
        <begin position="419"/>
        <end position="442"/>
    </location>
</feature>
<protein>
    <submittedName>
        <fullName evidence="21">Metalloreductase STEAP4</fullName>
    </submittedName>
</protein>
<evidence type="ECO:0000256" key="15">
    <source>
        <dbReference type="ARBA" id="ARBA00023136"/>
    </source>
</evidence>
<evidence type="ECO:0000313" key="21">
    <source>
        <dbReference type="EMBL" id="GAB1289398.1"/>
    </source>
</evidence>
<keyword evidence="10" id="KW-0274">FAD</keyword>
<comment type="cofactor">
    <cofactor evidence="2">
        <name>FAD</name>
        <dbReference type="ChEBI" id="CHEBI:57692"/>
    </cofactor>
</comment>
<dbReference type="PANTHER" id="PTHR14239">
    <property type="entry name" value="DUDULIN-RELATED"/>
    <property type="match status" value="1"/>
</dbReference>
<dbReference type="InterPro" id="IPR028939">
    <property type="entry name" value="P5C_Rdtase_cat_N"/>
</dbReference>
<feature type="transmembrane region" description="Helical" evidence="18">
    <location>
        <begin position="386"/>
        <end position="407"/>
    </location>
</feature>
<evidence type="ECO:0000256" key="11">
    <source>
        <dbReference type="ARBA" id="ARBA00022989"/>
    </source>
</evidence>
<evidence type="ECO:0000256" key="18">
    <source>
        <dbReference type="SAM" id="Phobius"/>
    </source>
</evidence>
<dbReference type="Pfam" id="PF03807">
    <property type="entry name" value="F420_oxidored"/>
    <property type="match status" value="1"/>
</dbReference>
<keyword evidence="6" id="KW-0349">Heme</keyword>
<evidence type="ECO:0000256" key="6">
    <source>
        <dbReference type="ARBA" id="ARBA00022617"/>
    </source>
</evidence>
<reference evidence="21 22" key="1">
    <citation type="submission" date="2024-08" db="EMBL/GenBank/DDBJ databases">
        <title>The draft genome of Apodemus speciosus.</title>
        <authorList>
            <person name="Nabeshima K."/>
            <person name="Suzuki S."/>
            <person name="Onuma M."/>
        </authorList>
    </citation>
    <scope>NUCLEOTIDE SEQUENCE [LARGE SCALE GENOMIC DNA]</scope>
    <source>
        <strain evidence="21">IB14-021</strain>
    </source>
</reference>
<dbReference type="Pfam" id="PF01794">
    <property type="entry name" value="Ferric_reduct"/>
    <property type="match status" value="1"/>
</dbReference>